<proteinExistence type="inferred from homology"/>
<accession>A0ABV8U3K9</accession>
<dbReference type="Pfam" id="PF17853">
    <property type="entry name" value="GGDEF_2"/>
    <property type="match status" value="1"/>
</dbReference>
<protein>
    <submittedName>
        <fullName evidence="5">PucR family transcriptional regulator</fullName>
    </submittedName>
</protein>
<comment type="similarity">
    <text evidence="1">Belongs to the CdaR family.</text>
</comment>
<dbReference type="PANTHER" id="PTHR33744">
    <property type="entry name" value="CARBOHYDRATE DIACID REGULATOR"/>
    <property type="match status" value="1"/>
</dbReference>
<dbReference type="Proteomes" id="UP001595823">
    <property type="component" value="Unassembled WGS sequence"/>
</dbReference>
<dbReference type="RefSeq" id="WP_380624939.1">
    <property type="nucleotide sequence ID" value="NZ_JBHSDK010000058.1"/>
</dbReference>
<evidence type="ECO:0000259" key="3">
    <source>
        <dbReference type="Pfam" id="PF13556"/>
    </source>
</evidence>
<reference evidence="6" key="1">
    <citation type="journal article" date="2019" name="Int. J. Syst. Evol. Microbiol.">
        <title>The Global Catalogue of Microorganisms (GCM) 10K type strain sequencing project: providing services to taxonomists for standard genome sequencing and annotation.</title>
        <authorList>
            <consortium name="The Broad Institute Genomics Platform"/>
            <consortium name="The Broad Institute Genome Sequencing Center for Infectious Disease"/>
            <person name="Wu L."/>
            <person name="Ma J."/>
        </authorList>
    </citation>
    <scope>NUCLEOTIDE SEQUENCE [LARGE SCALE GENOMIC DNA]</scope>
    <source>
        <strain evidence="6">IBRC-M 10908</strain>
    </source>
</reference>
<dbReference type="InterPro" id="IPR025736">
    <property type="entry name" value="PucR_C-HTH_dom"/>
</dbReference>
<dbReference type="InterPro" id="IPR041522">
    <property type="entry name" value="CdaR_GGDEF"/>
</dbReference>
<dbReference type="InterPro" id="IPR051448">
    <property type="entry name" value="CdaR-like_regulators"/>
</dbReference>
<evidence type="ECO:0000313" key="5">
    <source>
        <dbReference type="EMBL" id="MFC4337695.1"/>
    </source>
</evidence>
<dbReference type="Gene3D" id="1.10.10.2840">
    <property type="entry name" value="PucR C-terminal helix-turn-helix domain"/>
    <property type="match status" value="1"/>
</dbReference>
<feature type="domain" description="PucR C-terminal helix-turn-helix" evidence="3">
    <location>
        <begin position="443"/>
        <end position="501"/>
    </location>
</feature>
<name>A0ABV8U3K9_9ACTN</name>
<feature type="domain" description="Purine catabolism PurC-like" evidence="2">
    <location>
        <begin position="6"/>
        <end position="121"/>
    </location>
</feature>
<comment type="caution">
    <text evidence="5">The sequence shown here is derived from an EMBL/GenBank/DDBJ whole genome shotgun (WGS) entry which is preliminary data.</text>
</comment>
<dbReference type="PANTHER" id="PTHR33744:SF17">
    <property type="entry name" value="CONSERVED PROTEIN"/>
    <property type="match status" value="1"/>
</dbReference>
<dbReference type="EMBL" id="JBHSDK010000058">
    <property type="protein sequence ID" value="MFC4337695.1"/>
    <property type="molecule type" value="Genomic_DNA"/>
</dbReference>
<dbReference type="Pfam" id="PF13556">
    <property type="entry name" value="HTH_30"/>
    <property type="match status" value="1"/>
</dbReference>
<evidence type="ECO:0000259" key="2">
    <source>
        <dbReference type="Pfam" id="PF07905"/>
    </source>
</evidence>
<evidence type="ECO:0000313" key="6">
    <source>
        <dbReference type="Proteomes" id="UP001595823"/>
    </source>
</evidence>
<feature type="domain" description="CdaR GGDEF-like" evidence="4">
    <location>
        <begin position="279"/>
        <end position="389"/>
    </location>
</feature>
<dbReference type="InterPro" id="IPR042070">
    <property type="entry name" value="PucR_C-HTH_sf"/>
</dbReference>
<gene>
    <name evidence="5" type="ORF">ACFPET_21100</name>
</gene>
<sequence>MDLNALLQTKELGLSLLHGKTHLARSIRWVVPTDLNDPRRYLSGGELVLTGMLWRKGPESTDTFVRNLSEANVAALGAGDPDMDSIPEDLIEACRRHDLPLFAVDPSVAFATITEHVVQRLSAHRSGGMATVLERHRQLMASGGGLMDVLNLVHREVGFSCHLISPTGRLLKSSDPHLAPDEGERRHLAERLLRGHGRTRRIRLDRQRSYSAFTIGASPHTGWFLLVEDDHTSWLPERQAVADELTALIGLELGRVLRRPSTDTELITAVDTGASVQSLSSLCVQAGLDPKRPMAISVVRAEPDLASAAVAELIAPSAHRTVWGPTADGVLAVSTVDDEYEKMLGNVNLAAPSFSLGLNDSRIAIGVSGPVTALEGVAGSLSEARHACTISTARSGRIEVAHRGELTSHVLLLSALPDDLKREYTERTLGPLVDYDQKHQSDLVATLETFLGNGGSWSQAAGKLHLHVNTLRYRIERVEQLTGRDLSNLGDRVDLFLALRLR</sequence>
<dbReference type="InterPro" id="IPR012914">
    <property type="entry name" value="PucR_dom"/>
</dbReference>
<evidence type="ECO:0000259" key="4">
    <source>
        <dbReference type="Pfam" id="PF17853"/>
    </source>
</evidence>
<organism evidence="5 6">
    <name type="scientific">Salininema proteolyticum</name>
    <dbReference type="NCBI Taxonomy" id="1607685"/>
    <lineage>
        <taxon>Bacteria</taxon>
        <taxon>Bacillati</taxon>
        <taxon>Actinomycetota</taxon>
        <taxon>Actinomycetes</taxon>
        <taxon>Glycomycetales</taxon>
        <taxon>Glycomycetaceae</taxon>
        <taxon>Salininema</taxon>
    </lineage>
</organism>
<keyword evidence="6" id="KW-1185">Reference proteome</keyword>
<evidence type="ECO:0000256" key="1">
    <source>
        <dbReference type="ARBA" id="ARBA00006754"/>
    </source>
</evidence>
<dbReference type="Pfam" id="PF07905">
    <property type="entry name" value="PucR"/>
    <property type="match status" value="1"/>
</dbReference>